<evidence type="ECO:0000256" key="1">
    <source>
        <dbReference type="SAM" id="Phobius"/>
    </source>
</evidence>
<reference evidence="2 3" key="1">
    <citation type="submission" date="2020-04" db="EMBL/GenBank/DDBJ databases">
        <title>Description of novel Gluconacetobacter.</title>
        <authorList>
            <person name="Sombolestani A."/>
        </authorList>
    </citation>
    <scope>NUCLEOTIDE SEQUENCE [LARGE SCALE GENOMIC DNA]</scope>
    <source>
        <strain evidence="2 3">LMG 19747</strain>
    </source>
</reference>
<proteinExistence type="predicted"/>
<comment type="caution">
    <text evidence="2">The sequence shown here is derived from an EMBL/GenBank/DDBJ whole genome shotgun (WGS) entry which is preliminary data.</text>
</comment>
<accession>A0A7W4IET0</accession>
<dbReference type="EMBL" id="JABEQJ010000022">
    <property type="protein sequence ID" value="MBB2161568.1"/>
    <property type="molecule type" value="Genomic_DNA"/>
</dbReference>
<sequence length="217" mass="23542">MSPGDAQRLSAAELVPARQRALHEKTLAALSAAGVLPHEPLGQAVIAFSREHEHLADLIVQLLSACDGAARQVELLQETVAGEAGPLVEKLREEVKLAAVLRDRVEKQAESQAATNTQFMVASIVRKAEAALGDAMKERWKDELPSTVQTFVDLMTMRWMALNLATFLLCAGAGGGLLWYGMHRDAAVGLYCVKHAVTDEQRVHLWCDLDAALKGKP</sequence>
<feature type="transmembrane region" description="Helical" evidence="1">
    <location>
        <begin position="159"/>
        <end position="180"/>
    </location>
</feature>
<dbReference type="RefSeq" id="WP_182998399.1">
    <property type="nucleotide sequence ID" value="NZ_JABEQJ010000022.1"/>
</dbReference>
<evidence type="ECO:0000313" key="3">
    <source>
        <dbReference type="Proteomes" id="UP000589085"/>
    </source>
</evidence>
<evidence type="ECO:0000313" key="2">
    <source>
        <dbReference type="EMBL" id="MBB2161568.1"/>
    </source>
</evidence>
<keyword evidence="1" id="KW-0812">Transmembrane</keyword>
<organism evidence="2 3">
    <name type="scientific">Gluconacetobacter sacchari</name>
    <dbReference type="NCBI Taxonomy" id="92759"/>
    <lineage>
        <taxon>Bacteria</taxon>
        <taxon>Pseudomonadati</taxon>
        <taxon>Pseudomonadota</taxon>
        <taxon>Alphaproteobacteria</taxon>
        <taxon>Acetobacterales</taxon>
        <taxon>Acetobacteraceae</taxon>
        <taxon>Gluconacetobacter</taxon>
    </lineage>
</organism>
<keyword evidence="1" id="KW-0472">Membrane</keyword>
<gene>
    <name evidence="2" type="ORF">HLH48_15545</name>
</gene>
<dbReference type="Proteomes" id="UP000589085">
    <property type="component" value="Unassembled WGS sequence"/>
</dbReference>
<keyword evidence="1" id="KW-1133">Transmembrane helix</keyword>
<protein>
    <submittedName>
        <fullName evidence="2">Uncharacterized protein</fullName>
    </submittedName>
</protein>
<name>A0A7W4IET0_9PROT</name>
<dbReference type="AlphaFoldDB" id="A0A7W4IET0"/>